<organism evidence="2 3">
    <name type="scientific">Eumeta variegata</name>
    <name type="common">Bagworm moth</name>
    <name type="synonym">Eumeta japonica</name>
    <dbReference type="NCBI Taxonomy" id="151549"/>
    <lineage>
        <taxon>Eukaryota</taxon>
        <taxon>Metazoa</taxon>
        <taxon>Ecdysozoa</taxon>
        <taxon>Arthropoda</taxon>
        <taxon>Hexapoda</taxon>
        <taxon>Insecta</taxon>
        <taxon>Pterygota</taxon>
        <taxon>Neoptera</taxon>
        <taxon>Endopterygota</taxon>
        <taxon>Lepidoptera</taxon>
        <taxon>Glossata</taxon>
        <taxon>Ditrysia</taxon>
        <taxon>Tineoidea</taxon>
        <taxon>Psychidae</taxon>
        <taxon>Oiketicinae</taxon>
        <taxon>Eumeta</taxon>
    </lineage>
</organism>
<reference evidence="2 3" key="1">
    <citation type="journal article" date="2019" name="Commun. Biol.">
        <title>The bagworm genome reveals a unique fibroin gene that provides high tensile strength.</title>
        <authorList>
            <person name="Kono N."/>
            <person name="Nakamura H."/>
            <person name="Ohtoshi R."/>
            <person name="Tomita M."/>
            <person name="Numata K."/>
            <person name="Arakawa K."/>
        </authorList>
    </citation>
    <scope>NUCLEOTIDE SEQUENCE [LARGE SCALE GENOMIC DNA]</scope>
</reference>
<evidence type="ECO:0000313" key="2">
    <source>
        <dbReference type="EMBL" id="GBP86415.1"/>
    </source>
</evidence>
<dbReference type="Proteomes" id="UP000299102">
    <property type="component" value="Unassembled WGS sequence"/>
</dbReference>
<sequence>MTVAAGAAGPEIASAQGPATGRRQRHSYLQNIILHTSSPYYTTCGVCRADVALLNAAPIALLRQSGHDSIFCIHTKLKGELPEMDVKCNDLTDQRDRLRELVSETDDCCNHYEQALLQI</sequence>
<feature type="region of interest" description="Disordered" evidence="1">
    <location>
        <begin position="1"/>
        <end position="22"/>
    </location>
</feature>
<keyword evidence="3" id="KW-1185">Reference proteome</keyword>
<evidence type="ECO:0000256" key="1">
    <source>
        <dbReference type="SAM" id="MobiDB-lite"/>
    </source>
</evidence>
<comment type="caution">
    <text evidence="2">The sequence shown here is derived from an EMBL/GenBank/DDBJ whole genome shotgun (WGS) entry which is preliminary data.</text>
</comment>
<evidence type="ECO:0000313" key="3">
    <source>
        <dbReference type="Proteomes" id="UP000299102"/>
    </source>
</evidence>
<gene>
    <name evidence="2" type="ORF">EVAR_62848_1</name>
</gene>
<proteinExistence type="predicted"/>
<dbReference type="EMBL" id="BGZK01001793">
    <property type="protein sequence ID" value="GBP86415.1"/>
    <property type="molecule type" value="Genomic_DNA"/>
</dbReference>
<dbReference type="AlphaFoldDB" id="A0A4C1ZIP1"/>
<dbReference type="OrthoDB" id="7436144at2759"/>
<name>A0A4C1ZIP1_EUMVA</name>
<accession>A0A4C1ZIP1</accession>
<protein>
    <submittedName>
        <fullName evidence="2">Uncharacterized protein</fullName>
    </submittedName>
</protein>